<gene>
    <name evidence="1" type="ORF">EJD98_25285</name>
</gene>
<dbReference type="RefSeq" id="WP_135361699.1">
    <property type="nucleotide sequence ID" value="NZ_RWJZ01000016.1"/>
</dbReference>
<keyword evidence="2" id="KW-1185">Reference proteome</keyword>
<protein>
    <submittedName>
        <fullName evidence="1">Uncharacterized protein</fullName>
    </submittedName>
</protein>
<proteinExistence type="predicted"/>
<dbReference type="Proteomes" id="UP000297792">
    <property type="component" value="Unassembled WGS sequence"/>
</dbReference>
<reference evidence="1 2" key="1">
    <citation type="submission" date="2018-12" db="EMBL/GenBank/DDBJ databases">
        <title>Draft genome sequences of Mycolicibacterium peregrinum isolated from a pig with lymphadenitis and from soil on the same Japanese pig farm.</title>
        <authorList>
            <person name="Komatsu T."/>
            <person name="Ohya K."/>
            <person name="Sawai K."/>
            <person name="Odoi J.O."/>
            <person name="Otsu K."/>
            <person name="Ota A."/>
            <person name="Ito T."/>
            <person name="Kawai M."/>
            <person name="Maruyama F."/>
        </authorList>
    </citation>
    <scope>NUCLEOTIDE SEQUENCE [LARGE SCALE GENOMIC DNA]</scope>
    <source>
        <strain evidence="1 2">138</strain>
    </source>
</reference>
<sequence length="597" mass="65478">MPSTASATYSFTGAATGVRPAAGHGAATYGWTAAAVGASPKTGTASGRYNWTGLRIVGDDGVYLPPDNRWRVIVQETRSGEIIARDVIVKNLVVQRALSAGCDIAFDVDFHDPSVAGIYFKPWQQYIHLEKVMLGKRRIWCTGIVQPSDVDPNSGVLHLKAKGFAAYPKGLPWLEDLNWVANDAYEPVVEIWRHLQEDFPNGNLNVEVYPKTSGVEMLPGYGFDGDLLNLNFFATFVRAVDKLDCGDYIDALARDIPFDYLEQSEWNIDRTDIVKKIQLGYPRLGLIQETLAFVLNENVLAAKPHTETETDWISDIGVTGWFPGFEYSSTLANADPNRLRRYLDEATANIDSNERAAAWAHRRLARRQTPAYWEQITIDPNHPNAPMGTFDVGDTIIVSGFMPWVGHIRQYHKIIAIQFDVGKNTCQLQLMAEGAFNYDQIYYPDGSSNIITNHAFDNNLSGWTATGPGWAWDGSQGHDALGSVTITADGTNHDLLTQPYGLSDFQIFPMKVSVKCSGAVSSGDSLSVVAQFYDDALVPTQAVLVGAINPSGTVPWRKLGGGSVLTPVGSTHVALRLHVDSAMTAGQVWFDDAELTL</sequence>
<dbReference type="AlphaFoldDB" id="A0A4Z0HKD5"/>
<dbReference type="EMBL" id="RWKA01000018">
    <property type="protein sequence ID" value="TGB37867.1"/>
    <property type="molecule type" value="Genomic_DNA"/>
</dbReference>
<organism evidence="1 2">
    <name type="scientific">Mycolicibacterium peregrinum</name>
    <name type="common">Mycobacterium peregrinum</name>
    <dbReference type="NCBI Taxonomy" id="43304"/>
    <lineage>
        <taxon>Bacteria</taxon>
        <taxon>Bacillati</taxon>
        <taxon>Actinomycetota</taxon>
        <taxon>Actinomycetes</taxon>
        <taxon>Mycobacteriales</taxon>
        <taxon>Mycobacteriaceae</taxon>
        <taxon>Mycolicibacterium</taxon>
    </lineage>
</organism>
<comment type="caution">
    <text evidence="1">The sequence shown here is derived from an EMBL/GenBank/DDBJ whole genome shotgun (WGS) entry which is preliminary data.</text>
</comment>
<dbReference type="Gene3D" id="2.60.120.260">
    <property type="entry name" value="Galactose-binding domain-like"/>
    <property type="match status" value="1"/>
</dbReference>
<accession>A0A4Z0HKD5</accession>
<evidence type="ECO:0000313" key="1">
    <source>
        <dbReference type="EMBL" id="TGB37867.1"/>
    </source>
</evidence>
<name>A0A4Z0HKD5_MYCPR</name>
<evidence type="ECO:0000313" key="2">
    <source>
        <dbReference type="Proteomes" id="UP000297792"/>
    </source>
</evidence>